<dbReference type="CDD" id="cd00088">
    <property type="entry name" value="HPT"/>
    <property type="match status" value="1"/>
</dbReference>
<dbReference type="Gene3D" id="3.40.190.10">
    <property type="entry name" value="Periplasmic binding protein-like II"/>
    <property type="match status" value="4"/>
</dbReference>
<evidence type="ECO:0000259" key="23">
    <source>
        <dbReference type="PROSITE" id="PS50894"/>
    </source>
</evidence>
<keyword evidence="6" id="KW-0808">Transferase</keyword>
<feature type="domain" description="Response regulatory" evidence="20">
    <location>
        <begin position="1738"/>
        <end position="1854"/>
    </location>
</feature>
<dbReference type="SUPFAM" id="SSF52172">
    <property type="entry name" value="CheY-like"/>
    <property type="match status" value="2"/>
</dbReference>
<dbReference type="InterPro" id="IPR008207">
    <property type="entry name" value="Sig_transdc_His_kin_Hpt_dom"/>
</dbReference>
<dbReference type="InterPro" id="IPR036641">
    <property type="entry name" value="HPT_dom_sf"/>
</dbReference>
<dbReference type="Pfam" id="PF01627">
    <property type="entry name" value="Hpt"/>
    <property type="match status" value="1"/>
</dbReference>
<protein>
    <recommendedName>
        <fullName evidence="15">Sensory/regulatory protein RpfC</fullName>
        <ecNumber evidence="3">2.7.13.3</ecNumber>
    </recommendedName>
</protein>
<dbReference type="PROSITE" id="PS50894">
    <property type="entry name" value="HPT"/>
    <property type="match status" value="1"/>
</dbReference>
<keyword evidence="25" id="KW-1185">Reference proteome</keyword>
<feature type="domain" description="Histidine kinase" evidence="19">
    <location>
        <begin position="1351"/>
        <end position="1572"/>
    </location>
</feature>
<dbReference type="InterPro" id="IPR001789">
    <property type="entry name" value="Sig_transdc_resp-reg_receiver"/>
</dbReference>
<evidence type="ECO:0000256" key="14">
    <source>
        <dbReference type="ARBA" id="ARBA00064003"/>
    </source>
</evidence>
<dbReference type="SMART" id="SM00448">
    <property type="entry name" value="REC"/>
    <property type="match status" value="2"/>
</dbReference>
<keyword evidence="10" id="KW-0067">ATP-binding</keyword>
<feature type="domain" description="HPt" evidence="23">
    <location>
        <begin position="1897"/>
        <end position="1990"/>
    </location>
</feature>
<dbReference type="SUPFAM" id="SSF47384">
    <property type="entry name" value="Homodimeric domain of signal transducing histidine kinase"/>
    <property type="match status" value="1"/>
</dbReference>
<evidence type="ECO:0000256" key="8">
    <source>
        <dbReference type="ARBA" id="ARBA00022741"/>
    </source>
</evidence>
<keyword evidence="11 18" id="KW-1133">Transmembrane helix</keyword>
<evidence type="ECO:0000256" key="7">
    <source>
        <dbReference type="ARBA" id="ARBA00022692"/>
    </source>
</evidence>
<proteinExistence type="predicted"/>
<feature type="transmembrane region" description="Helical" evidence="18">
    <location>
        <begin position="681"/>
        <end position="703"/>
    </location>
</feature>
<dbReference type="SMART" id="SM00073">
    <property type="entry name" value="HPT"/>
    <property type="match status" value="1"/>
</dbReference>
<dbReference type="Gene3D" id="3.40.50.2300">
    <property type="match status" value="2"/>
</dbReference>
<keyword evidence="13 18" id="KW-0472">Membrane</keyword>
<dbReference type="CDD" id="cd17546">
    <property type="entry name" value="REC_hyHK_CKI1_RcsC-like"/>
    <property type="match status" value="1"/>
</dbReference>
<dbReference type="FunFam" id="3.30.565.10:FF:000010">
    <property type="entry name" value="Sensor histidine kinase RcsC"/>
    <property type="match status" value="1"/>
</dbReference>
<dbReference type="Pfam" id="PF02518">
    <property type="entry name" value="HATPase_c"/>
    <property type="match status" value="1"/>
</dbReference>
<dbReference type="Gene3D" id="3.30.565.10">
    <property type="entry name" value="Histidine kinase-like ATPase, C-terminal domain"/>
    <property type="match status" value="1"/>
</dbReference>
<keyword evidence="7 18" id="KW-0812">Transmembrane</keyword>
<dbReference type="SMART" id="SM00388">
    <property type="entry name" value="HisKA"/>
    <property type="match status" value="1"/>
</dbReference>
<keyword evidence="9" id="KW-0418">Kinase</keyword>
<organism evidence="24 25">
    <name type="scientific">Marinobacterium lutimaris</name>
    <dbReference type="NCBI Taxonomy" id="568106"/>
    <lineage>
        <taxon>Bacteria</taxon>
        <taxon>Pseudomonadati</taxon>
        <taxon>Pseudomonadota</taxon>
        <taxon>Gammaproteobacteria</taxon>
        <taxon>Oceanospirillales</taxon>
        <taxon>Oceanospirillaceae</taxon>
        <taxon>Marinobacterium</taxon>
    </lineage>
</organism>
<dbReference type="InterPro" id="IPR036097">
    <property type="entry name" value="HisK_dim/P_sf"/>
</dbReference>
<keyword evidence="5 17" id="KW-0597">Phosphoprotein</keyword>
<evidence type="ECO:0000256" key="9">
    <source>
        <dbReference type="ARBA" id="ARBA00022777"/>
    </source>
</evidence>
<dbReference type="NCBIfam" id="TIGR00229">
    <property type="entry name" value="sensory_box"/>
    <property type="match status" value="2"/>
</dbReference>
<dbReference type="Pfam" id="PF08448">
    <property type="entry name" value="PAS_4"/>
    <property type="match status" value="1"/>
</dbReference>
<dbReference type="SUPFAM" id="SSF55874">
    <property type="entry name" value="ATPase domain of HSP90 chaperone/DNA topoisomerase II/histidine kinase"/>
    <property type="match status" value="1"/>
</dbReference>
<dbReference type="SMART" id="SM00387">
    <property type="entry name" value="HATPase_c"/>
    <property type="match status" value="1"/>
</dbReference>
<dbReference type="GO" id="GO:0005524">
    <property type="term" value="F:ATP binding"/>
    <property type="evidence" value="ECO:0007669"/>
    <property type="project" value="UniProtKB-KW"/>
</dbReference>
<dbReference type="CDD" id="cd00156">
    <property type="entry name" value="REC"/>
    <property type="match status" value="1"/>
</dbReference>
<dbReference type="PROSITE" id="PS50110">
    <property type="entry name" value="RESPONSE_REGULATORY"/>
    <property type="match status" value="2"/>
</dbReference>
<dbReference type="InterPro" id="IPR013656">
    <property type="entry name" value="PAS_4"/>
</dbReference>
<dbReference type="PROSITE" id="PS50112">
    <property type="entry name" value="PAS"/>
    <property type="match status" value="2"/>
</dbReference>
<dbReference type="SMART" id="SM00062">
    <property type="entry name" value="PBPb"/>
    <property type="match status" value="2"/>
</dbReference>
<evidence type="ECO:0000256" key="15">
    <source>
        <dbReference type="ARBA" id="ARBA00068150"/>
    </source>
</evidence>
<feature type="domain" description="Response regulatory" evidence="20">
    <location>
        <begin position="1591"/>
        <end position="1711"/>
    </location>
</feature>
<dbReference type="InterPro" id="IPR004358">
    <property type="entry name" value="Sig_transdc_His_kin-like_C"/>
</dbReference>
<evidence type="ECO:0000313" key="25">
    <source>
        <dbReference type="Proteomes" id="UP000236745"/>
    </source>
</evidence>
<dbReference type="EC" id="2.7.13.3" evidence="3"/>
<gene>
    <name evidence="24" type="ORF">SAMN05444390_101799</name>
</gene>
<accession>A0A1H5VPA8</accession>
<dbReference type="PROSITE" id="PS50109">
    <property type="entry name" value="HIS_KIN"/>
    <property type="match status" value="1"/>
</dbReference>
<evidence type="ECO:0000259" key="19">
    <source>
        <dbReference type="PROSITE" id="PS50109"/>
    </source>
</evidence>
<dbReference type="InterPro" id="IPR000014">
    <property type="entry name" value="PAS"/>
</dbReference>
<dbReference type="InterPro" id="IPR003594">
    <property type="entry name" value="HATPase_dom"/>
</dbReference>
<dbReference type="FunFam" id="1.10.287.130:FF:000002">
    <property type="entry name" value="Two-component osmosensing histidine kinase"/>
    <property type="match status" value="1"/>
</dbReference>
<dbReference type="InterPro" id="IPR001638">
    <property type="entry name" value="Solute-binding_3/MltF_N"/>
</dbReference>
<feature type="modified residue" description="4-aspartylphosphate" evidence="17">
    <location>
        <position position="1787"/>
    </location>
</feature>
<dbReference type="CDD" id="cd00082">
    <property type="entry name" value="HisKA"/>
    <property type="match status" value="1"/>
</dbReference>
<evidence type="ECO:0000256" key="17">
    <source>
        <dbReference type="PROSITE-ProRule" id="PRU00169"/>
    </source>
</evidence>
<evidence type="ECO:0000256" key="16">
    <source>
        <dbReference type="PROSITE-ProRule" id="PRU00110"/>
    </source>
</evidence>
<feature type="modified residue" description="Phosphohistidine" evidence="16">
    <location>
        <position position="1936"/>
    </location>
</feature>
<dbReference type="Gene3D" id="3.30.450.20">
    <property type="entry name" value="PAS domain"/>
    <property type="match status" value="2"/>
</dbReference>
<dbReference type="InterPro" id="IPR011006">
    <property type="entry name" value="CheY-like_superfamily"/>
</dbReference>
<evidence type="ECO:0000256" key="18">
    <source>
        <dbReference type="SAM" id="Phobius"/>
    </source>
</evidence>
<evidence type="ECO:0000256" key="13">
    <source>
        <dbReference type="ARBA" id="ARBA00023136"/>
    </source>
</evidence>
<dbReference type="PANTHER" id="PTHR45339">
    <property type="entry name" value="HYBRID SIGNAL TRANSDUCTION HISTIDINE KINASE J"/>
    <property type="match status" value="1"/>
</dbReference>
<evidence type="ECO:0000256" key="3">
    <source>
        <dbReference type="ARBA" id="ARBA00012438"/>
    </source>
</evidence>
<evidence type="ECO:0000256" key="2">
    <source>
        <dbReference type="ARBA" id="ARBA00004651"/>
    </source>
</evidence>
<dbReference type="EMBL" id="FNVQ01000001">
    <property type="protein sequence ID" value="SEF89142.1"/>
    <property type="molecule type" value="Genomic_DNA"/>
</dbReference>
<reference evidence="24 25" key="1">
    <citation type="submission" date="2016-10" db="EMBL/GenBank/DDBJ databases">
        <authorList>
            <person name="de Groot N.N."/>
        </authorList>
    </citation>
    <scope>NUCLEOTIDE SEQUENCE [LARGE SCALE GENOMIC DNA]</scope>
    <source>
        <strain evidence="24 25">DSM 22012</strain>
    </source>
</reference>
<dbReference type="PRINTS" id="PR00344">
    <property type="entry name" value="BCTRLSENSOR"/>
</dbReference>
<dbReference type="GO" id="GO:0005886">
    <property type="term" value="C:plasma membrane"/>
    <property type="evidence" value="ECO:0007669"/>
    <property type="project" value="UniProtKB-SubCell"/>
</dbReference>
<dbReference type="OrthoDB" id="9810730at2"/>
<dbReference type="Pfam" id="PF00072">
    <property type="entry name" value="Response_reg"/>
    <property type="match status" value="2"/>
</dbReference>
<dbReference type="PANTHER" id="PTHR45339:SF1">
    <property type="entry name" value="HYBRID SIGNAL TRANSDUCTION HISTIDINE KINASE J"/>
    <property type="match status" value="1"/>
</dbReference>
<dbReference type="InterPro" id="IPR000700">
    <property type="entry name" value="PAS-assoc_C"/>
</dbReference>
<dbReference type="InterPro" id="IPR005467">
    <property type="entry name" value="His_kinase_dom"/>
</dbReference>
<feature type="modified residue" description="4-aspartylphosphate" evidence="17">
    <location>
        <position position="1645"/>
    </location>
</feature>
<keyword evidence="12" id="KW-0902">Two-component regulatory system</keyword>
<evidence type="ECO:0000313" key="24">
    <source>
        <dbReference type="EMBL" id="SEF89142.1"/>
    </source>
</evidence>
<dbReference type="InterPro" id="IPR036890">
    <property type="entry name" value="HATPase_C_sf"/>
</dbReference>
<keyword evidence="8" id="KW-0547">Nucleotide-binding</keyword>
<evidence type="ECO:0000256" key="1">
    <source>
        <dbReference type="ARBA" id="ARBA00000085"/>
    </source>
</evidence>
<evidence type="ECO:0000259" key="22">
    <source>
        <dbReference type="PROSITE" id="PS50113"/>
    </source>
</evidence>
<keyword evidence="4" id="KW-1003">Cell membrane</keyword>
<dbReference type="RefSeq" id="WP_104001755.1">
    <property type="nucleotide sequence ID" value="NZ_FNVQ01000001.1"/>
</dbReference>
<dbReference type="SMART" id="SM00091">
    <property type="entry name" value="PAS"/>
    <property type="match status" value="2"/>
</dbReference>
<evidence type="ECO:0000256" key="6">
    <source>
        <dbReference type="ARBA" id="ARBA00022679"/>
    </source>
</evidence>
<evidence type="ECO:0000256" key="11">
    <source>
        <dbReference type="ARBA" id="ARBA00022989"/>
    </source>
</evidence>
<evidence type="ECO:0000256" key="4">
    <source>
        <dbReference type="ARBA" id="ARBA00022475"/>
    </source>
</evidence>
<comment type="subunit">
    <text evidence="14">At low DSF concentrations, interacts with RpfF.</text>
</comment>
<dbReference type="CDD" id="cd00130">
    <property type="entry name" value="PAS"/>
    <property type="match status" value="2"/>
</dbReference>
<dbReference type="SUPFAM" id="SSF47226">
    <property type="entry name" value="Histidine-containing phosphotransfer domain, HPT domain"/>
    <property type="match status" value="1"/>
</dbReference>
<comment type="subcellular location">
    <subcellularLocation>
        <location evidence="2">Cell membrane</location>
        <topology evidence="2">Multi-pass membrane protein</topology>
    </subcellularLocation>
</comment>
<feature type="transmembrane region" description="Helical" evidence="18">
    <location>
        <begin position="723"/>
        <end position="741"/>
    </location>
</feature>
<name>A0A1H5VPA8_9GAMM</name>
<dbReference type="SUPFAM" id="SSF53850">
    <property type="entry name" value="Periplasmic binding protein-like II"/>
    <property type="match status" value="2"/>
</dbReference>
<dbReference type="Proteomes" id="UP000236745">
    <property type="component" value="Unassembled WGS sequence"/>
</dbReference>
<evidence type="ECO:0000259" key="20">
    <source>
        <dbReference type="PROSITE" id="PS50110"/>
    </source>
</evidence>
<dbReference type="InterPro" id="IPR003661">
    <property type="entry name" value="HisK_dim/P_dom"/>
</dbReference>
<evidence type="ECO:0000256" key="12">
    <source>
        <dbReference type="ARBA" id="ARBA00023012"/>
    </source>
</evidence>
<feature type="domain" description="PAC" evidence="22">
    <location>
        <begin position="1288"/>
        <end position="1340"/>
    </location>
</feature>
<dbReference type="CDD" id="cd01007">
    <property type="entry name" value="PBP2_BvgS_HisK_like"/>
    <property type="match status" value="2"/>
</dbReference>
<dbReference type="CDD" id="cd16922">
    <property type="entry name" value="HATPase_EvgS-ArcB-TorS-like"/>
    <property type="match status" value="1"/>
</dbReference>
<sequence length="2150" mass="236652">MIKRVIKSSLLPLFIFAVLFAVLSQEVVIATDEPVQEEHAATNLTQLTDSLLLQDEILTGAMTTYIYSNNPDWLNRYRSAVTRFDDTLSQIRSQAPEEADPQLDLINAFNESLVDLELRAEAYMAAGNIEQAKAVFESPDYQRNKQSLIDSINLLSDIVAQLEDTQIVSVLSQELANDKTVNLTADEKAWIESNPTVVVGKEDSWPPFNYIDRQGDYVGITVDFLKLIEQKTGLHFEYSEPASYNELHTQLKEGQIDLVAATYFSADRSQYALHTPSYLVLKEFVYAKEASNIRNMEDLNGKRLVIPSGYATIDIVKERMPGIQVIEADSILDAIEMVLAGQADATMDSQSVVEYFLRENALSGFTSFPSNFGNNPLRMLVTGEKPLLHSILTKGIAAITQDERMEVLSTWLDPEEELNRTEVLAQLDLTSEERSWLLEHPTINFGSDPDWAPFEFIDSEGNYSGIVADYVGLISNQLGIKLNLVPGAVWADVVEKAKQREIDILPGMAQTESRREFFNFTDTYLRIPSVVISHEDNAGSLTNMAALAGAKMGVVAGYASTEWAQNRYPDIDFVEVPSLKDGLLAVSEGELDAMLANQYSALNLVSDYALSDLQVAFRTDYQYELSIAVRKDWPQLVSILNKSIDTITPAQRDAIRNRWLNIDLGDQTPSTTGIQNQQLPVLQFVAITIGLAIILIGIVWYLARKAEGALSLYQSSRLRLFGILALSSILVVVLGLTWNSLEREEQIARQRAGQSLNTMLSATQEMLQFWVNGRLRLITLIAREEGLETLLATWDLEAHEGGSSTQSNSSKGLQALLDQHNLGDSNWKFSMVLTDGTPVYQAAPSVQHLRDILEKRVFQGEVAFIPPTFNPVSKQVEIYFAAPVLDYVGRPVGAVIATADPAHVFSDILSRGITGQTGETYAVDASGIMLSESRFTDELVEQGVLPEDGRTALAIRVSNPPQRVTSAEAPFDRSSLTPAALGISRGESGIDVQGFLDYRNDRVLSAWHWVPELGMGLITEIDESEALEAHIISRNTLYGLLGVTLFLSLSLMGINTWIGDRATRSLVRARDELEDKVEERTLELSKSKDQFKKLLESAPDPMVVANDEGGVVMVNKRAEELFGYAWRELYGQPVEMLVAAEFRKGYRDYCRLSVASSVRPGLAAGNELIALTKQGQKIPVEISLSPIESEEGTLIATSLRDISERRKAERALAESRKLLKSVLDNSPALIYMKDPEARYVLVNKVWEQVAQCKEGAALGKTDYDILAKDVADRFKKTDQQAIEQGDTVQLEETIRNPDGSVSTYMSFKFPVFDADGELFALGGISTDITELVRVREQANDANRAKSEFLANMSHEIRTPMNAIIGMSYLALQTELTPRQEDYLNKINSAANALLGIINDILDFSKIEAGKLELENIPFNLDETINNLTSLMNVKVQEKGLELLIATEADVPRGLNGDPLRLGQILINLVNNAVKFTDQGEIVIKIVNKTLDDDKVILQFAVSDSGIGMTPEQVGNLFQSFSQADASTTRKYGGTGLGLSICKQLTQMMGGDIWVESVAGEGSTFLFTVEMELNPDADTLKIEPDPDLRGLPVLIVDDSPAAREIIKQAAESLTFDPVVAASGPEALELISKHDERGYPFSIVYLDWKMPRMDGIEMNQTLRKLNLKSPPKVIMTTSYDTNEMQRKVGSSVDGVLAKPVSASSMLDAAMLALGRETTNTGTDKSDASDESIAISVSGARILLVEDNEINQQVATELLERAGMTVDIADNGQIAVEKINDRDYDIVLMDLQMPVMDGFEASSAIRKEQRFDELPIVAMTANAMAGDKERCLAAGMQDHVAKPIEPAALYHALVRWIKPREGLGKVALAERKETTSEAELSLPEVEGLDTQVGLSRLGGNRKLYRDLIRRFIKDQKSAVTDIQEALDTADTGLAERLAHTTKGVAGNLGATGVQEAAQQLEHAINKQDLAQAATLLSGFASTLGAMMAGLEAFEETETAASATQSSGSGVSRAETQEILSQLQSLLEEDDGDAEEYFITNQSLLKQSLAPEHIAKLADHIENFDFESALQVMALIHNELGQQTSMPDLSELLSLLESDDGEAADQFEELKPGLQNVLDKAILDELEEAIENFDFELAAKVVRESCLTDSESQG</sequence>
<feature type="domain" description="PAS" evidence="21">
    <location>
        <begin position="1087"/>
        <end position="1132"/>
    </location>
</feature>
<dbReference type="Pfam" id="PF00512">
    <property type="entry name" value="HisKA"/>
    <property type="match status" value="1"/>
</dbReference>
<evidence type="ECO:0000256" key="10">
    <source>
        <dbReference type="ARBA" id="ARBA00022840"/>
    </source>
</evidence>
<comment type="catalytic activity">
    <reaction evidence="1">
        <text>ATP + protein L-histidine = ADP + protein N-phospho-L-histidine.</text>
        <dbReference type="EC" id="2.7.13.3"/>
    </reaction>
</comment>
<dbReference type="GO" id="GO:0000155">
    <property type="term" value="F:phosphorelay sensor kinase activity"/>
    <property type="evidence" value="ECO:0007669"/>
    <property type="project" value="InterPro"/>
</dbReference>
<dbReference type="SUPFAM" id="SSF55785">
    <property type="entry name" value="PYP-like sensor domain (PAS domain)"/>
    <property type="match status" value="2"/>
</dbReference>
<dbReference type="Gene3D" id="1.20.120.160">
    <property type="entry name" value="HPT domain"/>
    <property type="match status" value="1"/>
</dbReference>
<dbReference type="Pfam" id="PF13426">
    <property type="entry name" value="PAS_9"/>
    <property type="match status" value="1"/>
</dbReference>
<dbReference type="PROSITE" id="PS50113">
    <property type="entry name" value="PAC"/>
    <property type="match status" value="2"/>
</dbReference>
<feature type="domain" description="PAC" evidence="22">
    <location>
        <begin position="1164"/>
        <end position="1214"/>
    </location>
</feature>
<dbReference type="Pfam" id="PF00497">
    <property type="entry name" value="SBP_bac_3"/>
    <property type="match status" value="2"/>
</dbReference>
<dbReference type="InterPro" id="IPR035965">
    <property type="entry name" value="PAS-like_dom_sf"/>
</dbReference>
<evidence type="ECO:0000256" key="5">
    <source>
        <dbReference type="ARBA" id="ARBA00022553"/>
    </source>
</evidence>
<evidence type="ECO:0000259" key="21">
    <source>
        <dbReference type="PROSITE" id="PS50112"/>
    </source>
</evidence>
<dbReference type="Gene3D" id="1.10.287.130">
    <property type="match status" value="1"/>
</dbReference>
<feature type="domain" description="PAS" evidence="21">
    <location>
        <begin position="1215"/>
        <end position="1285"/>
    </location>
</feature>